<dbReference type="Pfam" id="PF03358">
    <property type="entry name" value="FMN_red"/>
    <property type="match status" value="1"/>
</dbReference>
<dbReference type="PANTHER" id="PTHR30543">
    <property type="entry name" value="CHROMATE REDUCTASE"/>
    <property type="match status" value="1"/>
</dbReference>
<dbReference type="AlphaFoldDB" id="A0A285U1Z8"/>
<dbReference type="SUPFAM" id="SSF52218">
    <property type="entry name" value="Flavoproteins"/>
    <property type="match status" value="1"/>
</dbReference>
<dbReference type="InterPro" id="IPR029039">
    <property type="entry name" value="Flavoprotein-like_sf"/>
</dbReference>
<dbReference type="GO" id="GO:0016491">
    <property type="term" value="F:oxidoreductase activity"/>
    <property type="evidence" value="ECO:0007669"/>
    <property type="project" value="InterPro"/>
</dbReference>
<evidence type="ECO:0000259" key="2">
    <source>
        <dbReference type="Pfam" id="PF03358"/>
    </source>
</evidence>
<dbReference type="PANTHER" id="PTHR30543:SF21">
    <property type="entry name" value="NAD(P)H-DEPENDENT FMN REDUCTASE LOT6"/>
    <property type="match status" value="1"/>
</dbReference>
<dbReference type="InterPro" id="IPR050712">
    <property type="entry name" value="NAD(P)H-dep_reductase"/>
</dbReference>
<dbReference type="EMBL" id="OBQC01000002">
    <property type="protein sequence ID" value="SOC35954.1"/>
    <property type="molecule type" value="Genomic_DNA"/>
</dbReference>
<dbReference type="OrthoDB" id="9812295at2"/>
<evidence type="ECO:0000313" key="4">
    <source>
        <dbReference type="Proteomes" id="UP000219252"/>
    </source>
</evidence>
<accession>A0A285U1Z8</accession>
<reference evidence="4" key="1">
    <citation type="submission" date="2017-08" db="EMBL/GenBank/DDBJ databases">
        <authorList>
            <person name="Varghese N."/>
            <person name="Submissions S."/>
        </authorList>
    </citation>
    <scope>NUCLEOTIDE SEQUENCE [LARGE SCALE GENOMIC DNA]</scope>
    <source>
        <strain evidence="4">JC23</strain>
    </source>
</reference>
<gene>
    <name evidence="3" type="ORF">SAMN05877842_10226</name>
</gene>
<dbReference type="GO" id="GO:0010181">
    <property type="term" value="F:FMN binding"/>
    <property type="evidence" value="ECO:0007669"/>
    <property type="project" value="TreeGrafter"/>
</dbReference>
<evidence type="ECO:0000256" key="1">
    <source>
        <dbReference type="ARBA" id="ARBA00009428"/>
    </source>
</evidence>
<feature type="domain" description="NADPH-dependent FMN reductase-like" evidence="2">
    <location>
        <begin position="1"/>
        <end position="131"/>
    </location>
</feature>
<dbReference type="InterPro" id="IPR005025">
    <property type="entry name" value="FMN_Rdtase-like_dom"/>
</dbReference>
<comment type="similarity">
    <text evidence="1">Belongs to the azoreductase type 2 family.</text>
</comment>
<sequence>MKIIALVGSLRRDSFNMQLATTMKDRYKDKLSIEVADLRALPYFDQDEEQNPPQVVKDFKTSIAQADGVLIVTPEYNWSVPGVLKNAIDWTSREDKVFIGKPVMVVGATPGAMGTIRAQLHLRDILSSPGIQAKLLPPASNEVLVNFAAQKFDASTGRLVDESTLNFLDAKVNIFIEFIGEVKSLNV</sequence>
<evidence type="ECO:0000313" key="3">
    <source>
        <dbReference type="EMBL" id="SOC35954.1"/>
    </source>
</evidence>
<dbReference type="GO" id="GO:0005829">
    <property type="term" value="C:cytosol"/>
    <property type="evidence" value="ECO:0007669"/>
    <property type="project" value="TreeGrafter"/>
</dbReference>
<dbReference type="Proteomes" id="UP000219252">
    <property type="component" value="Unassembled WGS sequence"/>
</dbReference>
<dbReference type="RefSeq" id="WP_097148123.1">
    <property type="nucleotide sequence ID" value="NZ_OBQC01000002.1"/>
</dbReference>
<protein>
    <submittedName>
        <fullName evidence="3">NAD(P)H-dependent FMN reductase</fullName>
    </submittedName>
</protein>
<proteinExistence type="inferred from homology"/>
<name>A0A285U1Z8_9BACL</name>
<organism evidence="3 4">
    <name type="scientific">Ureibacillus acetophenoni</name>
    <dbReference type="NCBI Taxonomy" id="614649"/>
    <lineage>
        <taxon>Bacteria</taxon>
        <taxon>Bacillati</taxon>
        <taxon>Bacillota</taxon>
        <taxon>Bacilli</taxon>
        <taxon>Bacillales</taxon>
        <taxon>Caryophanaceae</taxon>
        <taxon>Ureibacillus</taxon>
    </lineage>
</organism>
<dbReference type="Gene3D" id="3.40.50.360">
    <property type="match status" value="1"/>
</dbReference>
<keyword evidence="4" id="KW-1185">Reference proteome</keyword>